<dbReference type="Pfam" id="PF00053">
    <property type="entry name" value="EGF_laminin"/>
    <property type="match status" value="2"/>
</dbReference>
<dbReference type="Gene3D" id="2.10.25.10">
    <property type="entry name" value="Laminin"/>
    <property type="match status" value="4"/>
</dbReference>
<dbReference type="FunFam" id="2.10.25.10:FF:000112">
    <property type="entry name" value="Netrin G1"/>
    <property type="match status" value="1"/>
</dbReference>
<dbReference type="InterPro" id="IPR000742">
    <property type="entry name" value="EGF"/>
</dbReference>
<dbReference type="OrthoDB" id="9981301at2759"/>
<dbReference type="RefSeq" id="XP_029295293.1">
    <property type="nucleotide sequence ID" value="XM_029439433.1"/>
</dbReference>
<dbReference type="GO" id="GO:0009888">
    <property type="term" value="P:tissue development"/>
    <property type="evidence" value="ECO:0007669"/>
    <property type="project" value="TreeGrafter"/>
</dbReference>
<evidence type="ECO:0000256" key="15">
    <source>
        <dbReference type="ARBA" id="ARBA00055052"/>
    </source>
</evidence>
<feature type="disulfide bond" evidence="16">
    <location>
        <begin position="1474"/>
        <end position="1483"/>
    </location>
</feature>
<dbReference type="InterPro" id="IPR050440">
    <property type="entry name" value="Laminin/Netrin_ECM"/>
</dbReference>
<proteinExistence type="predicted"/>
<feature type="region of interest" description="Disordered" evidence="18">
    <location>
        <begin position="697"/>
        <end position="1325"/>
    </location>
</feature>
<dbReference type="PROSITE" id="PS00022">
    <property type="entry name" value="EGF_1"/>
    <property type="match status" value="1"/>
</dbReference>
<feature type="compositionally biased region" description="Pro residues" evidence="18">
    <location>
        <begin position="1097"/>
        <end position="1108"/>
    </location>
</feature>
<feature type="compositionally biased region" description="Low complexity" evidence="18">
    <location>
        <begin position="399"/>
        <end position="446"/>
    </location>
</feature>
<feature type="domain" description="EGF-like" evidence="20">
    <location>
        <begin position="1449"/>
        <end position="1484"/>
    </location>
</feature>
<feature type="compositionally biased region" description="Low complexity" evidence="18">
    <location>
        <begin position="1059"/>
        <end position="1070"/>
    </location>
</feature>
<dbReference type="GO" id="GO:0005886">
    <property type="term" value="C:plasma membrane"/>
    <property type="evidence" value="ECO:0007669"/>
    <property type="project" value="UniProtKB-SubCell"/>
</dbReference>
<evidence type="ECO:0000256" key="13">
    <source>
        <dbReference type="ARBA" id="ARBA00023288"/>
    </source>
</evidence>
<evidence type="ECO:0000259" key="20">
    <source>
        <dbReference type="PROSITE" id="PS50026"/>
    </source>
</evidence>
<dbReference type="GeneID" id="115013273"/>
<feature type="disulfide bond" evidence="17">
    <location>
        <begin position="1425"/>
        <end position="1434"/>
    </location>
</feature>
<dbReference type="Pfam" id="PF24973">
    <property type="entry name" value="EGF_LMN_ATRN"/>
    <property type="match status" value="1"/>
</dbReference>
<feature type="signal peptide" evidence="19">
    <location>
        <begin position="1"/>
        <end position="26"/>
    </location>
</feature>
<evidence type="ECO:0000256" key="12">
    <source>
        <dbReference type="ARBA" id="ARBA00023180"/>
    </source>
</evidence>
<dbReference type="FunFam" id="2.10.25.10:FF:000180">
    <property type="entry name" value="Netrin G2"/>
    <property type="match status" value="1"/>
</dbReference>
<evidence type="ECO:0000256" key="6">
    <source>
        <dbReference type="ARBA" id="ARBA00022729"/>
    </source>
</evidence>
<comment type="subcellular location">
    <subcellularLocation>
        <location evidence="1">Cell membrane</location>
        <topology evidence="1">Lipid-anchor</topology>
        <topology evidence="1">GPI-anchor</topology>
        <orientation evidence="1">Extracellular side</orientation>
    </subcellularLocation>
</comment>
<evidence type="ECO:0000256" key="18">
    <source>
        <dbReference type="SAM" id="MobiDB-lite"/>
    </source>
</evidence>
<evidence type="ECO:0000256" key="14">
    <source>
        <dbReference type="ARBA" id="ARBA00023292"/>
    </source>
</evidence>
<feature type="compositionally biased region" description="Low complexity" evidence="18">
    <location>
        <begin position="729"/>
        <end position="753"/>
    </location>
</feature>
<evidence type="ECO:0000256" key="8">
    <source>
        <dbReference type="ARBA" id="ARBA00022782"/>
    </source>
</evidence>
<feature type="disulfide bond" evidence="17">
    <location>
        <begin position="1405"/>
        <end position="1417"/>
    </location>
</feature>
<keyword evidence="9" id="KW-0524">Neurogenesis</keyword>
<keyword evidence="2" id="KW-0217">Developmental protein</keyword>
<dbReference type="GO" id="GO:0009887">
    <property type="term" value="P:animal organ morphogenesis"/>
    <property type="evidence" value="ECO:0007669"/>
    <property type="project" value="TreeGrafter"/>
</dbReference>
<gene>
    <name evidence="24 25" type="primary">LOC115013273</name>
</gene>
<feature type="domain" description="Laminin EGF-like" evidence="21">
    <location>
        <begin position="1405"/>
        <end position="1450"/>
    </location>
</feature>
<feature type="region of interest" description="Disordered" evidence="18">
    <location>
        <begin position="556"/>
        <end position="617"/>
    </location>
</feature>
<feature type="compositionally biased region" description="Basic and acidic residues" evidence="18">
    <location>
        <begin position="1278"/>
        <end position="1323"/>
    </location>
</feature>
<comment type="function">
    <text evidence="15">Involved in controlling patterning and neuronal circuit formation at the laminar, cellular, subcellular and synaptic levels. Promotes neurite outgrowth of both axons and dendrites.</text>
</comment>
<dbReference type="SMART" id="SM00136">
    <property type="entry name" value="LamNT"/>
    <property type="match status" value="1"/>
</dbReference>
<dbReference type="CDD" id="cd00054">
    <property type="entry name" value="EGF_CA"/>
    <property type="match status" value="1"/>
</dbReference>
<dbReference type="SMART" id="SM00180">
    <property type="entry name" value="EGF_Lam"/>
    <property type="match status" value="3"/>
</dbReference>
<dbReference type="KEGG" id="cgob:115013273"/>
<dbReference type="InterPro" id="IPR002049">
    <property type="entry name" value="LE_dom"/>
</dbReference>
<sequence>MPVPLPHLTTLLPLLPLFLLPAVAWCQAGGQFDLCRSLRGSEAGPGWELYPCQPPPANMKEVMQIRVDPPGITCGNPPERFCTLENPYLCSDECDASSPDLSHPPQLMGDRERGGLITYWQTVTWSRFPEPLLANITLSWNKSLEVVDDIVVTFEYGRPTSMVLEKSMDKGVTWQPYQYYADDCLEAFGMSPKRVSDLAPSNLTRVICTEQYSRWVGAKEERVVVFEVRARFGVFAGPKLINMDALYTRMETMKGLRDFFTFTNLRLRLLRPALGGTYVQRDNLLKYFYAISNIDVPARCKCNLHASQCVLRDATLQCECDHNTSGQDCQRCSRGFESRSWRPGSYLPLPKGTANTCTYLNTHRQHPYVPEHTANTCEAAETAATAGDSNSAATDRPSDGVTDTTTSPTPTDSTTTDSIITTDTTTTGATVPDATTPPESFTTTDLTTTTDSFTTIFMYTFTSDAASTSIVSPTVTITASTSTSTDTWSTAETSTSSYTITDTWSIAETSTSGDTTTETWSTAETGTSSDTTTDTWSTAETSTSSYTITGTWSTAETSTNRDTTTDTLSAAETSTSGDTTTDTWSTAETSTSSDTTTDTWSIAETGTSSDTTTDTWSTAETSTSSYTITDTWSTAETSTSCDTTTVFDTDSVLTITTDTIPTTYFISRSDTGDFPEVGVASTTAPVDTGTTVFTTVSTTDSDAFPDFSSTAGPSADKALETGDALYKDPTTPSNSISPSSPTSYTSTNSPTIPGRSTDSEVSISDPVTPPSDSTSSPDNTDFTLSGISTTLPGDGTTTSTGAPSTTTTIIPEITTASDKASSGGTASTGVAGDAPPTARAGADKTSPDVPPPDVPLDVPPDVPPPDVSSFDVPPDVSSFDVPPDVPPPDVPLDVPPDVPPSDVLLPDEPPSDVPPDVPSLDVPPDVSPDVPPFDVSLPDERPSDVSPDVPPPKVTSVDVAPDLPPDLASLDVPPLDTLSPNVSPEAPSSGTPDIPIDAPPPDVRPDVPSLDVPPPDVPSPNVPPDEPPSRTPDILIDAAPPDLPPPDLPSPDLPPTDVPIPDILLPDIPSEAPSSRTPDILIDVPFPDVPSEDVPPADVPPSDVPPADVPSGDVPSPDLPTPDLPPPDAPVDSLLPPSVGGGDAALETSSTTIEPSGPAGDLARVDFSFPIPGPDSGPLPAGDPGNITDDFRGSFDVPGSNSVESGLDSVSAELDAEEVGKGGMESPSPETPPPDSTRPGPDYRPGFPQAVDLSTARREGKSSGEDSAAGEPVGYSESDEKKDSKQEKTGEQKEDKVTEAEEETKKETKYGREKDKKGNEKKATQKILIPGGPKFSQLSKIAYVTFQDCECNAHSNRCSYIDFINVVTCVSCKHNTRGQSCQFCRLGHYRNTSLQLDHQDVCVECGCDLQRSVSPHCSDSGLCQCRAGATGRRCDACLPGYTWRGGVCTVNVCDEERLICQNGGTCVDLQRCICPDSFTGVFCEKRVCLKKGGCQDDSEGSSSSLTSHLYLLTLGLLCSTH</sequence>
<feature type="compositionally biased region" description="Low complexity" evidence="18">
    <location>
        <begin position="762"/>
        <end position="832"/>
    </location>
</feature>
<reference evidence="24 25" key="1">
    <citation type="submission" date="2025-04" db="UniProtKB">
        <authorList>
            <consortium name="RefSeq"/>
        </authorList>
    </citation>
    <scope>IDENTIFICATION</scope>
</reference>
<dbReference type="SUPFAM" id="SSF57196">
    <property type="entry name" value="EGF/Laminin"/>
    <property type="match status" value="3"/>
</dbReference>
<evidence type="ECO:0000256" key="16">
    <source>
        <dbReference type="PROSITE-ProRule" id="PRU00076"/>
    </source>
</evidence>
<dbReference type="PROSITE" id="PS50027">
    <property type="entry name" value="EGF_LAM_2"/>
    <property type="match status" value="1"/>
</dbReference>
<evidence type="ECO:0000256" key="5">
    <source>
        <dbReference type="ARBA" id="ARBA00022622"/>
    </source>
</evidence>
<evidence type="ECO:0000256" key="1">
    <source>
        <dbReference type="ARBA" id="ARBA00004471"/>
    </source>
</evidence>
<dbReference type="InterPro" id="IPR013111">
    <property type="entry name" value="EGF_extracell"/>
</dbReference>
<evidence type="ECO:0000256" key="4">
    <source>
        <dbReference type="ARBA" id="ARBA00022536"/>
    </source>
</evidence>
<dbReference type="PANTHER" id="PTHR10574:SF27">
    <property type="entry name" value="NETRIN-G2"/>
    <property type="match status" value="1"/>
</dbReference>
<evidence type="ECO:0000256" key="2">
    <source>
        <dbReference type="ARBA" id="ARBA00022473"/>
    </source>
</evidence>
<comment type="caution">
    <text evidence="16">Lacks conserved residue(s) required for the propagation of feature annotation.</text>
</comment>
<evidence type="ECO:0000259" key="22">
    <source>
        <dbReference type="PROSITE" id="PS51117"/>
    </source>
</evidence>
<dbReference type="PROSITE" id="PS50026">
    <property type="entry name" value="EGF_3"/>
    <property type="match status" value="1"/>
</dbReference>
<dbReference type="GO" id="GO:0098552">
    <property type="term" value="C:side of membrane"/>
    <property type="evidence" value="ECO:0007669"/>
    <property type="project" value="UniProtKB-KW"/>
</dbReference>
<dbReference type="FunFam" id="2.60.120.260:FF:000005">
    <property type="entry name" value="Netrin G1"/>
    <property type="match status" value="1"/>
</dbReference>
<keyword evidence="3" id="KW-1003">Cell membrane</keyword>
<evidence type="ECO:0000256" key="7">
    <source>
        <dbReference type="ARBA" id="ARBA00022737"/>
    </source>
</evidence>
<feature type="compositionally biased region" description="Pro residues" evidence="18">
    <location>
        <begin position="883"/>
        <end position="899"/>
    </location>
</feature>
<keyword evidence="7" id="KW-0677">Repeat</keyword>
<dbReference type="Proteomes" id="UP000504630">
    <property type="component" value="Chromosome 9"/>
</dbReference>
<feature type="compositionally biased region" description="Pro residues" evidence="18">
    <location>
        <begin position="1117"/>
        <end position="1129"/>
    </location>
</feature>
<evidence type="ECO:0000256" key="10">
    <source>
        <dbReference type="ARBA" id="ARBA00023136"/>
    </source>
</evidence>
<feature type="compositionally biased region" description="Pro residues" evidence="18">
    <location>
        <begin position="848"/>
        <end position="866"/>
    </location>
</feature>
<dbReference type="InterPro" id="IPR056863">
    <property type="entry name" value="LMN_ATRN_NET-like_EGF"/>
</dbReference>
<keyword evidence="12" id="KW-0325">Glycoprotein</keyword>
<dbReference type="Gene3D" id="2.60.120.260">
    <property type="entry name" value="Galactose-binding domain-like"/>
    <property type="match status" value="1"/>
</dbReference>
<keyword evidence="8" id="KW-0221">Differentiation</keyword>
<feature type="chain" id="PRO_5044642372" evidence="19">
    <location>
        <begin position="27"/>
        <end position="1521"/>
    </location>
</feature>
<keyword evidence="14 17" id="KW-0424">Laminin EGF-like domain</keyword>
<keyword evidence="23" id="KW-1185">Reference proteome</keyword>
<dbReference type="PROSITE" id="PS51117">
    <property type="entry name" value="LAMININ_NTER"/>
    <property type="match status" value="1"/>
</dbReference>
<feature type="domain" description="Laminin N-terminal" evidence="22">
    <location>
        <begin position="48"/>
        <end position="299"/>
    </location>
</feature>
<feature type="compositionally biased region" description="Pro residues" evidence="18">
    <location>
        <begin position="1011"/>
        <end position="1030"/>
    </location>
</feature>
<dbReference type="Pfam" id="PF07974">
    <property type="entry name" value="EGF_2"/>
    <property type="match status" value="1"/>
</dbReference>
<name>A0A6J2QA18_COTGO</name>
<evidence type="ECO:0000256" key="19">
    <source>
        <dbReference type="SAM" id="SignalP"/>
    </source>
</evidence>
<keyword evidence="6 19" id="KW-0732">Signal</keyword>
<keyword evidence="11 16" id="KW-1015">Disulfide bond</keyword>
<feature type="compositionally biased region" description="Pro residues" evidence="18">
    <location>
        <begin position="1041"/>
        <end position="1058"/>
    </location>
</feature>
<keyword evidence="13" id="KW-0449">Lipoprotein</keyword>
<evidence type="ECO:0000313" key="23">
    <source>
        <dbReference type="Proteomes" id="UP000504630"/>
    </source>
</evidence>
<dbReference type="RefSeq" id="XP_029295292.1">
    <property type="nucleotide sequence ID" value="XM_029439432.1"/>
</dbReference>
<feature type="compositionally biased region" description="Low complexity" evidence="18">
    <location>
        <begin position="1031"/>
        <end position="1040"/>
    </location>
</feature>
<feature type="region of interest" description="Disordered" evidence="18">
    <location>
        <begin position="509"/>
        <end position="537"/>
    </location>
</feature>
<evidence type="ECO:0000259" key="21">
    <source>
        <dbReference type="PROSITE" id="PS50027"/>
    </source>
</evidence>
<evidence type="ECO:0000256" key="17">
    <source>
        <dbReference type="PROSITE-ProRule" id="PRU00460"/>
    </source>
</evidence>
<dbReference type="InterPro" id="IPR008211">
    <property type="entry name" value="Laminin_N"/>
</dbReference>
<keyword evidence="10" id="KW-0472">Membrane</keyword>
<feature type="compositionally biased region" description="Pro residues" evidence="18">
    <location>
        <begin position="907"/>
        <end position="917"/>
    </location>
</feature>
<evidence type="ECO:0000313" key="25">
    <source>
        <dbReference type="RefSeq" id="XP_029295293.1"/>
    </source>
</evidence>
<dbReference type="PANTHER" id="PTHR10574">
    <property type="entry name" value="NETRIN/LAMININ-RELATED"/>
    <property type="match status" value="1"/>
</dbReference>
<feature type="compositionally biased region" description="Polar residues" evidence="18">
    <location>
        <begin position="978"/>
        <end position="991"/>
    </location>
</feature>
<dbReference type="PROSITE" id="PS01248">
    <property type="entry name" value="EGF_LAM_1"/>
    <property type="match status" value="1"/>
</dbReference>
<evidence type="ECO:0000313" key="24">
    <source>
        <dbReference type="RefSeq" id="XP_029295292.1"/>
    </source>
</evidence>
<keyword evidence="5" id="KW-0336">GPI-anchor</keyword>
<feature type="compositionally biased region" description="Low complexity" evidence="18">
    <location>
        <begin position="867"/>
        <end position="882"/>
    </location>
</feature>
<dbReference type="FunFam" id="2.10.25.10:FF:001161">
    <property type="entry name" value="Netrin-G2"/>
    <property type="match status" value="1"/>
</dbReference>
<dbReference type="GO" id="GO:0007409">
    <property type="term" value="P:axonogenesis"/>
    <property type="evidence" value="ECO:0007669"/>
    <property type="project" value="TreeGrafter"/>
</dbReference>
<dbReference type="CDD" id="cd00055">
    <property type="entry name" value="EGF_Lam"/>
    <property type="match status" value="3"/>
</dbReference>
<organism evidence="23 25">
    <name type="scientific">Cottoperca gobio</name>
    <name type="common">Frogmouth</name>
    <name type="synonym">Aphritis gobio</name>
    <dbReference type="NCBI Taxonomy" id="56716"/>
    <lineage>
        <taxon>Eukaryota</taxon>
        <taxon>Metazoa</taxon>
        <taxon>Chordata</taxon>
        <taxon>Craniata</taxon>
        <taxon>Vertebrata</taxon>
        <taxon>Euteleostomi</taxon>
        <taxon>Actinopterygii</taxon>
        <taxon>Neopterygii</taxon>
        <taxon>Teleostei</taxon>
        <taxon>Neoteleostei</taxon>
        <taxon>Acanthomorphata</taxon>
        <taxon>Eupercaria</taxon>
        <taxon>Perciformes</taxon>
        <taxon>Notothenioidei</taxon>
        <taxon>Bovichtidae</taxon>
        <taxon>Cottoperca</taxon>
    </lineage>
</organism>
<dbReference type="Pfam" id="PF00055">
    <property type="entry name" value="Laminin_N"/>
    <property type="match status" value="1"/>
</dbReference>
<feature type="compositionally biased region" description="Basic and acidic residues" evidence="18">
    <location>
        <begin position="1255"/>
        <end position="1264"/>
    </location>
</feature>
<evidence type="ECO:0000256" key="11">
    <source>
        <dbReference type="ARBA" id="ARBA00023157"/>
    </source>
</evidence>
<evidence type="ECO:0000256" key="3">
    <source>
        <dbReference type="ARBA" id="ARBA00022475"/>
    </source>
</evidence>
<protein>
    <submittedName>
        <fullName evidence="24 25">Mucin-5AC-like isoform X1</fullName>
    </submittedName>
</protein>
<feature type="region of interest" description="Disordered" evidence="18">
    <location>
        <begin position="381"/>
        <end position="446"/>
    </location>
</feature>
<accession>A0A6J2QA18</accession>
<keyword evidence="4 16" id="KW-0245">EGF-like domain</keyword>
<evidence type="ECO:0000256" key="9">
    <source>
        <dbReference type="ARBA" id="ARBA00022902"/>
    </source>
</evidence>